<gene>
    <name evidence="2" type="ORF">B0I22_0267</name>
</gene>
<sequence length="86" mass="10153">MKNQTNNLFSYVQLFFEMFAEVISLLRQLANQKKETEKSYDSTDVKILLKISDSTFYRWCKQGKLQYKKVGGKIYVSKDSVDNLLR</sequence>
<dbReference type="Pfam" id="PF12728">
    <property type="entry name" value="HTH_17"/>
    <property type="match status" value="1"/>
</dbReference>
<dbReference type="EMBL" id="SOEO01000001">
    <property type="protein sequence ID" value="TDX86157.1"/>
    <property type="molecule type" value="Genomic_DNA"/>
</dbReference>
<evidence type="ECO:0000313" key="2">
    <source>
        <dbReference type="EMBL" id="TDX86157.1"/>
    </source>
</evidence>
<reference evidence="2 3" key="1">
    <citation type="submission" date="2019-03" db="EMBL/GenBank/DDBJ databases">
        <title>Genomic Encyclopedia of Type Strains, Phase III (KMG-III): the genomes of soil and plant-associated and newly described type strains.</title>
        <authorList>
            <person name="Whitman W."/>
        </authorList>
    </citation>
    <scope>NUCLEOTIDE SEQUENCE [LARGE SCALE GENOMIC DNA]</scope>
    <source>
        <strain evidence="2 3">CGMCC 1.12802</strain>
    </source>
</reference>
<evidence type="ECO:0000313" key="3">
    <source>
        <dbReference type="Proteomes" id="UP000295313"/>
    </source>
</evidence>
<organism evidence="2 3">
    <name type="scientific">Epilithonimonas xixisoli</name>
    <dbReference type="NCBI Taxonomy" id="1476462"/>
    <lineage>
        <taxon>Bacteria</taxon>
        <taxon>Pseudomonadati</taxon>
        <taxon>Bacteroidota</taxon>
        <taxon>Flavobacteriia</taxon>
        <taxon>Flavobacteriales</taxon>
        <taxon>Weeksellaceae</taxon>
        <taxon>Chryseobacterium group</taxon>
        <taxon>Epilithonimonas</taxon>
    </lineage>
</organism>
<protein>
    <submittedName>
        <fullName evidence="2">Excisionase family DNA binding protein</fullName>
    </submittedName>
</protein>
<dbReference type="AlphaFoldDB" id="A0A4R8I887"/>
<proteinExistence type="predicted"/>
<dbReference type="OrthoDB" id="1028470at2"/>
<dbReference type="InterPro" id="IPR009061">
    <property type="entry name" value="DNA-bd_dom_put_sf"/>
</dbReference>
<accession>A0A4R8I887</accession>
<comment type="caution">
    <text evidence="2">The sequence shown here is derived from an EMBL/GenBank/DDBJ whole genome shotgun (WGS) entry which is preliminary data.</text>
</comment>
<dbReference type="InterPro" id="IPR041657">
    <property type="entry name" value="HTH_17"/>
</dbReference>
<feature type="domain" description="Helix-turn-helix" evidence="1">
    <location>
        <begin position="44"/>
        <end position="85"/>
    </location>
</feature>
<name>A0A4R8I887_9FLAO</name>
<keyword evidence="3" id="KW-1185">Reference proteome</keyword>
<dbReference type="RefSeq" id="WP_133942794.1">
    <property type="nucleotide sequence ID" value="NZ_SOEO01000001.1"/>
</dbReference>
<dbReference type="Proteomes" id="UP000295313">
    <property type="component" value="Unassembled WGS sequence"/>
</dbReference>
<dbReference type="SUPFAM" id="SSF46955">
    <property type="entry name" value="Putative DNA-binding domain"/>
    <property type="match status" value="1"/>
</dbReference>
<evidence type="ECO:0000259" key="1">
    <source>
        <dbReference type="Pfam" id="PF12728"/>
    </source>
</evidence>